<evidence type="ECO:0000313" key="1">
    <source>
        <dbReference type="EMBL" id="KZM85771.1"/>
    </source>
</evidence>
<evidence type="ECO:0000313" key="3">
    <source>
        <dbReference type="Proteomes" id="UP000077755"/>
    </source>
</evidence>
<accession>A0A175YRI8</accession>
<dbReference type="EMBL" id="CP093350">
    <property type="protein sequence ID" value="WOH13274.1"/>
    <property type="molecule type" value="Genomic_DNA"/>
</dbReference>
<keyword evidence="3" id="KW-1185">Reference proteome</keyword>
<proteinExistence type="predicted"/>
<dbReference type="Gramene" id="KZM85771">
    <property type="protein sequence ID" value="KZM85771"/>
    <property type="gene ID" value="DCAR_026807"/>
</dbReference>
<evidence type="ECO:0000313" key="2">
    <source>
        <dbReference type="EMBL" id="WOH13274.1"/>
    </source>
</evidence>
<gene>
    <name evidence="1" type="ORF">DCAR_026807</name>
    <name evidence="2" type="ORF">DCAR_0832783</name>
</gene>
<dbReference type="EMBL" id="LNRQ01000008">
    <property type="protein sequence ID" value="KZM85771.1"/>
    <property type="molecule type" value="Genomic_DNA"/>
</dbReference>
<reference evidence="1" key="1">
    <citation type="journal article" date="2016" name="Nat. Genet.">
        <title>A high-quality carrot genome assembly provides new insights into carotenoid accumulation and asterid genome evolution.</title>
        <authorList>
            <person name="Iorizzo M."/>
            <person name="Ellison S."/>
            <person name="Senalik D."/>
            <person name="Zeng P."/>
            <person name="Satapoomin P."/>
            <person name="Huang J."/>
            <person name="Bowman M."/>
            <person name="Iovene M."/>
            <person name="Sanseverino W."/>
            <person name="Cavagnaro P."/>
            <person name="Yildiz M."/>
            <person name="Macko-Podgorni A."/>
            <person name="Moranska E."/>
            <person name="Grzebelus E."/>
            <person name="Grzebelus D."/>
            <person name="Ashrafi H."/>
            <person name="Zheng Z."/>
            <person name="Cheng S."/>
            <person name="Spooner D."/>
            <person name="Van Deynze A."/>
            <person name="Simon P."/>
        </authorList>
    </citation>
    <scope>NUCLEOTIDE SEQUENCE [LARGE SCALE GENOMIC DNA]</scope>
    <source>
        <tissue evidence="1">Leaf</tissue>
    </source>
</reference>
<dbReference type="Proteomes" id="UP000077755">
    <property type="component" value="Chromosome 8"/>
</dbReference>
<organism evidence="1">
    <name type="scientific">Daucus carota subsp. sativus</name>
    <name type="common">Carrot</name>
    <dbReference type="NCBI Taxonomy" id="79200"/>
    <lineage>
        <taxon>Eukaryota</taxon>
        <taxon>Viridiplantae</taxon>
        <taxon>Streptophyta</taxon>
        <taxon>Embryophyta</taxon>
        <taxon>Tracheophyta</taxon>
        <taxon>Spermatophyta</taxon>
        <taxon>Magnoliopsida</taxon>
        <taxon>eudicotyledons</taxon>
        <taxon>Gunneridae</taxon>
        <taxon>Pentapetalae</taxon>
        <taxon>asterids</taxon>
        <taxon>campanulids</taxon>
        <taxon>Apiales</taxon>
        <taxon>Apiaceae</taxon>
        <taxon>Apioideae</taxon>
        <taxon>Scandiceae</taxon>
        <taxon>Daucinae</taxon>
        <taxon>Daucus</taxon>
        <taxon>Daucus sect. Daucus</taxon>
    </lineage>
</organism>
<dbReference type="AlphaFoldDB" id="A0A175YRI8"/>
<name>A0A175YRI8_DAUCS</name>
<sequence>MRHKFEGSSCYNKPVKLKRIIYKCTRSNSGSLHLAVICCSVACPNVCMHSSGFYHISRTILRVGTLCVTPTKGSSRARSSFERIPPCLCRFHGERKHEQCDQE</sequence>
<reference evidence="2" key="2">
    <citation type="submission" date="2022-03" db="EMBL/GenBank/DDBJ databases">
        <title>Draft title - Genomic analysis of global carrot germplasm unveils the trajectory of domestication and the origin of high carotenoid orange carrot.</title>
        <authorList>
            <person name="Iorizzo M."/>
            <person name="Ellison S."/>
            <person name="Senalik D."/>
            <person name="Macko-Podgorni A."/>
            <person name="Grzebelus D."/>
            <person name="Bostan H."/>
            <person name="Rolling W."/>
            <person name="Curaba J."/>
            <person name="Simon P."/>
        </authorList>
    </citation>
    <scope>NUCLEOTIDE SEQUENCE</scope>
    <source>
        <tissue evidence="2">Leaf</tissue>
    </source>
</reference>
<protein>
    <submittedName>
        <fullName evidence="1">Uncharacterized protein</fullName>
    </submittedName>
</protein>